<accession>A0A382K6U6</accession>
<evidence type="ECO:0000256" key="2">
    <source>
        <dbReference type="ARBA" id="ARBA00022598"/>
    </source>
</evidence>
<dbReference type="InterPro" id="IPR014729">
    <property type="entry name" value="Rossmann-like_a/b/a_fold"/>
</dbReference>
<dbReference type="PANTHER" id="PTHR43033">
    <property type="entry name" value="TRNA(ILE)-LYSIDINE SYNTHASE-RELATED"/>
    <property type="match status" value="1"/>
</dbReference>
<keyword evidence="3" id="KW-0819">tRNA processing</keyword>
<evidence type="ECO:0000313" key="8">
    <source>
        <dbReference type="EMBL" id="SVC18371.1"/>
    </source>
</evidence>
<dbReference type="InterPro" id="IPR012094">
    <property type="entry name" value="tRNA_Ile_lys_synt"/>
</dbReference>
<dbReference type="InterPro" id="IPR011063">
    <property type="entry name" value="TilS/TtcA_N"/>
</dbReference>
<keyword evidence="2" id="KW-0436">Ligase</keyword>
<evidence type="ECO:0000256" key="5">
    <source>
        <dbReference type="ARBA" id="ARBA00022840"/>
    </source>
</evidence>
<dbReference type="AlphaFoldDB" id="A0A382K6U6"/>
<name>A0A382K6U6_9ZZZZ</name>
<proteinExistence type="predicted"/>
<feature type="domain" description="tRNA(Ile)-lysidine/2-thiocytidine synthase N-terminal" evidence="7">
    <location>
        <begin position="12"/>
        <end position="141"/>
    </location>
</feature>
<dbReference type="GO" id="GO:0005524">
    <property type="term" value="F:ATP binding"/>
    <property type="evidence" value="ECO:0007669"/>
    <property type="project" value="UniProtKB-KW"/>
</dbReference>
<dbReference type="GO" id="GO:0008033">
    <property type="term" value="P:tRNA processing"/>
    <property type="evidence" value="ECO:0007669"/>
    <property type="project" value="UniProtKB-KW"/>
</dbReference>
<reference evidence="8" key="1">
    <citation type="submission" date="2018-05" db="EMBL/GenBank/DDBJ databases">
        <authorList>
            <person name="Lanie J.A."/>
            <person name="Ng W.-L."/>
            <person name="Kazmierczak K.M."/>
            <person name="Andrzejewski T.M."/>
            <person name="Davidsen T.M."/>
            <person name="Wayne K.J."/>
            <person name="Tettelin H."/>
            <person name="Glass J.I."/>
            <person name="Rusch D."/>
            <person name="Podicherti R."/>
            <person name="Tsui H.-C.T."/>
            <person name="Winkler M.E."/>
        </authorList>
    </citation>
    <scope>NUCLEOTIDE SEQUENCE</scope>
</reference>
<dbReference type="EMBL" id="UINC01077853">
    <property type="protein sequence ID" value="SVC18371.1"/>
    <property type="molecule type" value="Genomic_DNA"/>
</dbReference>
<dbReference type="SUPFAM" id="SSF52402">
    <property type="entry name" value="Adenine nucleotide alpha hydrolases-like"/>
    <property type="match status" value="1"/>
</dbReference>
<dbReference type="EC" id="6.3.4.19" evidence="1"/>
<evidence type="ECO:0000256" key="6">
    <source>
        <dbReference type="ARBA" id="ARBA00048539"/>
    </source>
</evidence>
<dbReference type="PANTHER" id="PTHR43033:SF1">
    <property type="entry name" value="TRNA(ILE)-LYSIDINE SYNTHASE-RELATED"/>
    <property type="match status" value="1"/>
</dbReference>
<protein>
    <recommendedName>
        <fullName evidence="1">tRNA(Ile)-lysidine synthetase</fullName>
        <ecNumber evidence="1">6.3.4.19</ecNumber>
    </recommendedName>
</protein>
<dbReference type="CDD" id="cd01992">
    <property type="entry name" value="TilS_N"/>
    <property type="match status" value="1"/>
</dbReference>
<dbReference type="GO" id="GO:0032267">
    <property type="term" value="F:tRNA(Ile)-lysidine synthase activity"/>
    <property type="evidence" value="ECO:0007669"/>
    <property type="project" value="UniProtKB-EC"/>
</dbReference>
<dbReference type="Pfam" id="PF01171">
    <property type="entry name" value="ATP_bind_3"/>
    <property type="match status" value="1"/>
</dbReference>
<dbReference type="NCBIfam" id="TIGR02432">
    <property type="entry name" value="lysidine_TilS_N"/>
    <property type="match status" value="1"/>
</dbReference>
<evidence type="ECO:0000259" key="7">
    <source>
        <dbReference type="Pfam" id="PF01171"/>
    </source>
</evidence>
<comment type="catalytic activity">
    <reaction evidence="6">
        <text>cytidine(34) in tRNA(Ile2) + L-lysine + ATP = lysidine(34) in tRNA(Ile2) + AMP + diphosphate + H(+)</text>
        <dbReference type="Rhea" id="RHEA:43744"/>
        <dbReference type="Rhea" id="RHEA-COMP:10625"/>
        <dbReference type="Rhea" id="RHEA-COMP:10670"/>
        <dbReference type="ChEBI" id="CHEBI:15378"/>
        <dbReference type="ChEBI" id="CHEBI:30616"/>
        <dbReference type="ChEBI" id="CHEBI:32551"/>
        <dbReference type="ChEBI" id="CHEBI:33019"/>
        <dbReference type="ChEBI" id="CHEBI:82748"/>
        <dbReference type="ChEBI" id="CHEBI:83665"/>
        <dbReference type="ChEBI" id="CHEBI:456215"/>
        <dbReference type="EC" id="6.3.4.19"/>
    </reaction>
</comment>
<dbReference type="InterPro" id="IPR012795">
    <property type="entry name" value="tRNA_Ile_lys_synt_N"/>
</dbReference>
<feature type="non-terminal residue" evidence="8">
    <location>
        <position position="142"/>
    </location>
</feature>
<dbReference type="Gene3D" id="3.40.50.620">
    <property type="entry name" value="HUPs"/>
    <property type="match status" value="1"/>
</dbReference>
<evidence type="ECO:0000256" key="1">
    <source>
        <dbReference type="ARBA" id="ARBA00013267"/>
    </source>
</evidence>
<evidence type="ECO:0000256" key="4">
    <source>
        <dbReference type="ARBA" id="ARBA00022741"/>
    </source>
</evidence>
<sequence length="142" mass="16010">MEDYKFPANNKKIAVAVSGGADSLALTMLANNWAKINKINLLTFTINHGLRPESLKESSLVEKQMKKLSIKHETIVWEGNKPKSGIQIKARNARYRLLAEACIKHDVRYILLGHHKDDQIETFIIRLINHSGLDGLTCMSKS</sequence>
<keyword evidence="5" id="KW-0067">ATP-binding</keyword>
<gene>
    <name evidence="8" type="ORF">METZ01_LOCUS271225</name>
</gene>
<keyword evidence="4" id="KW-0547">Nucleotide-binding</keyword>
<evidence type="ECO:0000256" key="3">
    <source>
        <dbReference type="ARBA" id="ARBA00022694"/>
    </source>
</evidence>
<organism evidence="8">
    <name type="scientific">marine metagenome</name>
    <dbReference type="NCBI Taxonomy" id="408172"/>
    <lineage>
        <taxon>unclassified sequences</taxon>
        <taxon>metagenomes</taxon>
        <taxon>ecological metagenomes</taxon>
    </lineage>
</organism>